<feature type="compositionally biased region" description="Acidic residues" evidence="2">
    <location>
        <begin position="71"/>
        <end position="89"/>
    </location>
</feature>
<feature type="compositionally biased region" description="Acidic residues" evidence="2">
    <location>
        <begin position="108"/>
        <end position="119"/>
    </location>
</feature>
<comment type="similarity">
    <text evidence="1">Belongs to the CDC123 family.</text>
</comment>
<comment type="caution">
    <text evidence="3">The sequence shown here is derived from an EMBL/GenBank/DDBJ whole genome shotgun (WGS) entry which is preliminary data.</text>
</comment>
<protein>
    <recommendedName>
        <fullName evidence="5">Cell division cycle protein 123</fullName>
    </recommendedName>
</protein>
<sequence>MPAITEPPQPASGPADAAAAIRFPPVTRDHILHCSYDYWFPKYRTSCIKSRIIPLSPEFVEYIREDGIVLADDDGNAGEGDGDDDDEEWQIGPTGAQPRIPSGPGSDSDSDSDEDDDDEPPKLPPNQRFPELHQAIKDRIAELGGAVAPKLNWSAPQDATWISPHQNTIKCTSPNDVYLLLKSSNFITHDLEHAFDACTPTAAPAAVSASASVSPPASSTTPTPTTTNPTTTTTSNKSTQPPFQPVLVLRSYFNPHTAMEFRCFVKHRNLVAISQRDLRHFDFLRSLRADVVARAAQLFNHRLRFTFPERSFAFDVYIPERDGSREDDDAGGGRGPLGRARLIDINPWAPHTDSLLFGWQELLDMEVPGPILGTSSDDGHDEEGGGADADGNGNGDEDEDDDEEDFVPELRLVEEDDQAAFNFSSPQYSAHKLPKDVVDASLAGEGGMREFAQKWREMTEYRANVANWETGGGGGGGGGGSGRAQN</sequence>
<evidence type="ECO:0008006" key="5">
    <source>
        <dbReference type="Google" id="ProtNLM"/>
    </source>
</evidence>
<organism evidence="3 4">
    <name type="scientific">Diatrype stigma</name>
    <dbReference type="NCBI Taxonomy" id="117547"/>
    <lineage>
        <taxon>Eukaryota</taxon>
        <taxon>Fungi</taxon>
        <taxon>Dikarya</taxon>
        <taxon>Ascomycota</taxon>
        <taxon>Pezizomycotina</taxon>
        <taxon>Sordariomycetes</taxon>
        <taxon>Xylariomycetidae</taxon>
        <taxon>Xylariales</taxon>
        <taxon>Diatrypaceae</taxon>
        <taxon>Diatrype</taxon>
    </lineage>
</organism>
<feature type="compositionally biased region" description="Low complexity" evidence="2">
    <location>
        <begin position="209"/>
        <end position="236"/>
    </location>
</feature>
<gene>
    <name evidence="3" type="ORF">SLS62_002622</name>
</gene>
<feature type="region of interest" description="Disordered" evidence="2">
    <location>
        <begin position="71"/>
        <end position="129"/>
    </location>
</feature>
<dbReference type="EMBL" id="JAKJXP020000013">
    <property type="protein sequence ID" value="KAK7755395.1"/>
    <property type="molecule type" value="Genomic_DNA"/>
</dbReference>
<evidence type="ECO:0000256" key="2">
    <source>
        <dbReference type="SAM" id="MobiDB-lite"/>
    </source>
</evidence>
<proteinExistence type="inferred from homology"/>
<reference evidence="3 4" key="1">
    <citation type="submission" date="2024-02" db="EMBL/GenBank/DDBJ databases">
        <title>De novo assembly and annotation of 12 fungi associated with fruit tree decline syndrome in Ontario, Canada.</title>
        <authorList>
            <person name="Sulman M."/>
            <person name="Ellouze W."/>
            <person name="Ilyukhin E."/>
        </authorList>
    </citation>
    <scope>NUCLEOTIDE SEQUENCE [LARGE SCALE GENOMIC DNA]</scope>
    <source>
        <strain evidence="3 4">M11/M66-122</strain>
    </source>
</reference>
<feature type="region of interest" description="Disordered" evidence="2">
    <location>
        <begin position="209"/>
        <end position="242"/>
    </location>
</feature>
<dbReference type="Pfam" id="PF07065">
    <property type="entry name" value="D123"/>
    <property type="match status" value="1"/>
</dbReference>
<dbReference type="PANTHER" id="PTHR15323:SF6">
    <property type="entry name" value="CELL DIVISION CYCLE PROTEIN 123 HOMOLOG"/>
    <property type="match status" value="1"/>
</dbReference>
<accession>A0AAN9UZY1</accession>
<feature type="compositionally biased region" description="Gly residues" evidence="2">
    <location>
        <begin position="470"/>
        <end position="486"/>
    </location>
</feature>
<feature type="compositionally biased region" description="Acidic residues" evidence="2">
    <location>
        <begin position="395"/>
        <end position="404"/>
    </location>
</feature>
<dbReference type="AlphaFoldDB" id="A0AAN9UZY1"/>
<keyword evidence="4" id="KW-1185">Reference proteome</keyword>
<evidence type="ECO:0000256" key="1">
    <source>
        <dbReference type="ARBA" id="ARBA00011047"/>
    </source>
</evidence>
<name>A0AAN9UZY1_9PEZI</name>
<dbReference type="InterPro" id="IPR009772">
    <property type="entry name" value="CDC123"/>
</dbReference>
<dbReference type="PANTHER" id="PTHR15323">
    <property type="entry name" value="D123 PROTEIN"/>
    <property type="match status" value="1"/>
</dbReference>
<dbReference type="Proteomes" id="UP001320420">
    <property type="component" value="Unassembled WGS sequence"/>
</dbReference>
<feature type="region of interest" description="Disordered" evidence="2">
    <location>
        <begin position="368"/>
        <end position="404"/>
    </location>
</feature>
<evidence type="ECO:0000313" key="3">
    <source>
        <dbReference type="EMBL" id="KAK7755395.1"/>
    </source>
</evidence>
<feature type="region of interest" description="Disordered" evidence="2">
    <location>
        <begin position="467"/>
        <end position="486"/>
    </location>
</feature>
<dbReference type="GO" id="GO:0005737">
    <property type="term" value="C:cytoplasm"/>
    <property type="evidence" value="ECO:0007669"/>
    <property type="project" value="TreeGrafter"/>
</dbReference>
<evidence type="ECO:0000313" key="4">
    <source>
        <dbReference type="Proteomes" id="UP001320420"/>
    </source>
</evidence>